<comment type="pathway">
    <text evidence="1 6">Cofactor biosynthesis; pyrroloquinoline quinone biosynthesis.</text>
</comment>
<evidence type="ECO:0000256" key="6">
    <source>
        <dbReference type="HAMAP-Rule" id="MF_00653"/>
    </source>
</evidence>
<evidence type="ECO:0000313" key="9">
    <source>
        <dbReference type="Proteomes" id="UP000202922"/>
    </source>
</evidence>
<comment type="similarity">
    <text evidence="2 6">Belongs to the PqqB family.</text>
</comment>
<sequence>MAFRAIVLGAAAGGGLPQWNCGCPNCCLARAGKIPSLTQSSLAVSADGQNWAVLNASPDIRMQIAATPQLHPTDLRESPIKSVLVTNGDIDHVAGLLSLREQQPFDLFATGEIHSVLADNPLFAALAADKVPRAQVTLGAAVEIVPGLTAELFPVPGKVPLYLEGETVQTDLEGEQTVGVHLRCDGQDIYYIPGCATVTDRLAKRIKGAAMVFFDGTLWQDDEMVLAGLGSKTGRRMGHISMSGPEGSIAVFETLDIGEKIFVHMNNTNPVLRPDSQERADAQAAGWRIAQDGMEIAL</sequence>
<keyword evidence="9" id="KW-1185">Reference proteome</keyword>
<dbReference type="Gene3D" id="3.60.15.10">
    <property type="entry name" value="Ribonuclease Z/Hydroxyacylglutathione hydrolase-like"/>
    <property type="match status" value="1"/>
</dbReference>
<feature type="domain" description="Metallo-beta-lactamase" evidence="7">
    <location>
        <begin position="50"/>
        <end position="265"/>
    </location>
</feature>
<keyword evidence="5 6" id="KW-0884">PQQ biosynthesis</keyword>
<keyword evidence="4 6" id="KW-0813">Transport</keyword>
<dbReference type="HAMAP" id="MF_00653">
    <property type="entry name" value="PQQ_syn_PqqB"/>
    <property type="match status" value="1"/>
</dbReference>
<dbReference type="InterPro" id="IPR036866">
    <property type="entry name" value="RibonucZ/Hydroxyglut_hydro"/>
</dbReference>
<dbReference type="SUPFAM" id="SSF56281">
    <property type="entry name" value="Metallo-hydrolase/oxidoreductase"/>
    <property type="match status" value="1"/>
</dbReference>
<dbReference type="Pfam" id="PF12706">
    <property type="entry name" value="Lactamase_B_2"/>
    <property type="match status" value="1"/>
</dbReference>
<organism evidence="8 9">
    <name type="scientific">Actibacterium lipolyticum</name>
    <dbReference type="NCBI Taxonomy" id="1524263"/>
    <lineage>
        <taxon>Bacteria</taxon>
        <taxon>Pseudomonadati</taxon>
        <taxon>Pseudomonadota</taxon>
        <taxon>Alphaproteobacteria</taxon>
        <taxon>Rhodobacterales</taxon>
        <taxon>Roseobacteraceae</taxon>
        <taxon>Actibacterium</taxon>
    </lineage>
</organism>
<reference evidence="9" key="1">
    <citation type="submission" date="2017-05" db="EMBL/GenBank/DDBJ databases">
        <authorList>
            <person name="Rodrigo-Torres L."/>
            <person name="Arahal R. D."/>
            <person name="Lucena T."/>
        </authorList>
    </citation>
    <scope>NUCLEOTIDE SEQUENCE [LARGE SCALE GENOMIC DNA]</scope>
    <source>
        <strain evidence="9">CECT 8621</strain>
    </source>
</reference>
<dbReference type="Proteomes" id="UP000202922">
    <property type="component" value="Unassembled WGS sequence"/>
</dbReference>
<evidence type="ECO:0000256" key="5">
    <source>
        <dbReference type="ARBA" id="ARBA00022905"/>
    </source>
</evidence>
<evidence type="ECO:0000256" key="4">
    <source>
        <dbReference type="ARBA" id="ARBA00022448"/>
    </source>
</evidence>
<comment type="function">
    <text evidence="6">May be involved in the transport of PQQ or its precursor to the periplasm.</text>
</comment>
<evidence type="ECO:0000313" key="8">
    <source>
        <dbReference type="EMBL" id="SMX32321.1"/>
    </source>
</evidence>
<gene>
    <name evidence="6 8" type="primary">pqqB</name>
    <name evidence="8" type="ORF">COL8621_00784</name>
</gene>
<dbReference type="AlphaFoldDB" id="A0A238JNU6"/>
<dbReference type="GO" id="GO:0018189">
    <property type="term" value="P:pyrroloquinoline quinone biosynthetic process"/>
    <property type="evidence" value="ECO:0007669"/>
    <property type="project" value="UniProtKB-UniRule"/>
</dbReference>
<accession>A0A238JNU6</accession>
<evidence type="ECO:0000256" key="1">
    <source>
        <dbReference type="ARBA" id="ARBA00004886"/>
    </source>
</evidence>
<name>A0A238JNU6_9RHOB</name>
<evidence type="ECO:0000256" key="2">
    <source>
        <dbReference type="ARBA" id="ARBA00008481"/>
    </source>
</evidence>
<dbReference type="RefSeq" id="WP_093965987.1">
    <property type="nucleotide sequence ID" value="NZ_FXYE01000001.1"/>
</dbReference>
<proteinExistence type="inferred from homology"/>
<dbReference type="UniPathway" id="UPA00539"/>
<dbReference type="EMBL" id="FXYE01000001">
    <property type="protein sequence ID" value="SMX32321.1"/>
    <property type="molecule type" value="Genomic_DNA"/>
</dbReference>
<dbReference type="InterPro" id="IPR011842">
    <property type="entry name" value="PQQ_synth_PqqB"/>
</dbReference>
<dbReference type="OrthoDB" id="9778305at2"/>
<dbReference type="InterPro" id="IPR001279">
    <property type="entry name" value="Metallo-B-lactamas"/>
</dbReference>
<dbReference type="NCBIfam" id="TIGR02108">
    <property type="entry name" value="PQQ_syn_pqqB"/>
    <property type="match status" value="1"/>
</dbReference>
<evidence type="ECO:0000259" key="7">
    <source>
        <dbReference type="Pfam" id="PF12706"/>
    </source>
</evidence>
<evidence type="ECO:0000256" key="3">
    <source>
        <dbReference type="ARBA" id="ARBA00015084"/>
    </source>
</evidence>
<protein>
    <recommendedName>
        <fullName evidence="3 6">Coenzyme PQQ synthesis protein B</fullName>
    </recommendedName>
    <alternativeName>
        <fullName evidence="6">Pyrroloquinoline quinone biosynthesis protein B</fullName>
    </alternativeName>
</protein>